<evidence type="ECO:0000313" key="2">
    <source>
        <dbReference type="EMBL" id="OZI32781.1"/>
    </source>
</evidence>
<protein>
    <submittedName>
        <fullName evidence="2">GNAT family N-acetyltransferase</fullName>
    </submittedName>
</protein>
<dbReference type="EMBL" id="NEVL01000004">
    <property type="protein sequence ID" value="OZI32781.1"/>
    <property type="molecule type" value="Genomic_DNA"/>
</dbReference>
<dbReference type="PROSITE" id="PS51186">
    <property type="entry name" value="GNAT"/>
    <property type="match status" value="1"/>
</dbReference>
<dbReference type="EMBL" id="NEVR01000002">
    <property type="protein sequence ID" value="OZI65865.1"/>
    <property type="molecule type" value="Genomic_DNA"/>
</dbReference>
<evidence type="ECO:0000313" key="5">
    <source>
        <dbReference type="Proteomes" id="UP000217005"/>
    </source>
</evidence>
<organism evidence="2 5">
    <name type="scientific">Bordetella genomosp. 1</name>
    <dbReference type="NCBI Taxonomy" id="1395607"/>
    <lineage>
        <taxon>Bacteria</taxon>
        <taxon>Pseudomonadati</taxon>
        <taxon>Pseudomonadota</taxon>
        <taxon>Betaproteobacteria</taxon>
        <taxon>Burkholderiales</taxon>
        <taxon>Alcaligenaceae</taxon>
        <taxon>Bordetella</taxon>
    </lineage>
</organism>
<accession>A0A261S6M8</accession>
<gene>
    <name evidence="3" type="ORF">CAL27_12755</name>
    <name evidence="2" type="ORF">CEG14_17955</name>
</gene>
<dbReference type="Gene3D" id="3.40.630.30">
    <property type="match status" value="1"/>
</dbReference>
<dbReference type="PANTHER" id="PTHR13355">
    <property type="entry name" value="GLUCOSAMINE 6-PHOSPHATE N-ACETYLTRANSFERASE"/>
    <property type="match status" value="1"/>
</dbReference>
<feature type="domain" description="N-acetyltransferase" evidence="1">
    <location>
        <begin position="7"/>
        <end position="145"/>
    </location>
</feature>
<dbReference type="SUPFAM" id="SSF55729">
    <property type="entry name" value="Acyl-CoA N-acyltransferases (Nat)"/>
    <property type="match status" value="1"/>
</dbReference>
<dbReference type="AlphaFoldDB" id="A0A261S6M8"/>
<dbReference type="Proteomes" id="UP000216354">
    <property type="component" value="Unassembled WGS sequence"/>
</dbReference>
<dbReference type="RefSeq" id="WP_094827777.1">
    <property type="nucleotide sequence ID" value="NZ_NEVL01000004.1"/>
</dbReference>
<evidence type="ECO:0000313" key="3">
    <source>
        <dbReference type="EMBL" id="OZI65865.1"/>
    </source>
</evidence>
<keyword evidence="2" id="KW-0808">Transferase</keyword>
<sequence>MSKPVEIRIVLGTWDRLRDDASTVRFEVFVQEQAVPPEIELDDDDAVSVHAVAYDAANRVLGTGRLLPDGHIGRMAVRKLARGTGVGGQILDALIQQGHGDGHRMLVLHAQSHAKGFYEAHGFQAEGDEFVEAGIPHVVMTRVFGG</sequence>
<comment type="caution">
    <text evidence="2">The sequence shown here is derived from an EMBL/GenBank/DDBJ whole genome shotgun (WGS) entry which is preliminary data.</text>
</comment>
<dbReference type="CDD" id="cd04301">
    <property type="entry name" value="NAT_SF"/>
    <property type="match status" value="1"/>
</dbReference>
<reference evidence="2 5" key="2">
    <citation type="submission" date="2017-05" db="EMBL/GenBank/DDBJ databases">
        <title>Complete and WGS of Bordetella genogroups.</title>
        <authorList>
            <person name="Spilker T."/>
            <person name="LiPuma J."/>
        </authorList>
    </citation>
    <scope>NUCLEOTIDE SEQUENCE [LARGE SCALE GENOMIC DNA]</scope>
    <source>
        <strain evidence="2 5">AU17610</strain>
    </source>
</reference>
<dbReference type="InterPro" id="IPR039143">
    <property type="entry name" value="GNPNAT1-like"/>
</dbReference>
<dbReference type="PANTHER" id="PTHR13355:SF11">
    <property type="entry name" value="GLUCOSAMINE 6-PHOSPHATE N-ACETYLTRANSFERASE"/>
    <property type="match status" value="1"/>
</dbReference>
<reference evidence="3 4" key="1">
    <citation type="submission" date="2017-05" db="EMBL/GenBank/DDBJ databases">
        <title>Complete and WGS of Bordetella genogroups.</title>
        <authorList>
            <person name="Spilker T."/>
            <person name="Lipuma J."/>
        </authorList>
    </citation>
    <scope>NUCLEOTIDE SEQUENCE [LARGE SCALE GENOMIC DNA]</scope>
    <source>
        <strain evidence="3 4">AU9795</strain>
    </source>
</reference>
<dbReference type="Pfam" id="PF13673">
    <property type="entry name" value="Acetyltransf_10"/>
    <property type="match status" value="1"/>
</dbReference>
<dbReference type="OrthoDB" id="9796171at2"/>
<keyword evidence="4" id="KW-1185">Reference proteome</keyword>
<dbReference type="GO" id="GO:0004343">
    <property type="term" value="F:glucosamine 6-phosphate N-acetyltransferase activity"/>
    <property type="evidence" value="ECO:0007669"/>
    <property type="project" value="TreeGrafter"/>
</dbReference>
<evidence type="ECO:0000259" key="1">
    <source>
        <dbReference type="PROSITE" id="PS51186"/>
    </source>
</evidence>
<evidence type="ECO:0000313" key="4">
    <source>
        <dbReference type="Proteomes" id="UP000216354"/>
    </source>
</evidence>
<proteinExistence type="predicted"/>
<dbReference type="InterPro" id="IPR000182">
    <property type="entry name" value="GNAT_dom"/>
</dbReference>
<dbReference type="Proteomes" id="UP000217005">
    <property type="component" value="Unassembled WGS sequence"/>
</dbReference>
<dbReference type="InterPro" id="IPR016181">
    <property type="entry name" value="Acyl_CoA_acyltransferase"/>
</dbReference>
<name>A0A261S6M8_9BORD</name>